<reference evidence="4 5" key="1">
    <citation type="journal article" date="2010" name="Nature">
        <title>The genome of a songbird.</title>
        <authorList>
            <person name="Warren W.C."/>
            <person name="Clayton D.F."/>
            <person name="Ellegren H."/>
            <person name="Arnold A.P."/>
            <person name="Hillier L.W."/>
            <person name="Kunstner A."/>
            <person name="Searle S."/>
            <person name="White S."/>
            <person name="Vilella A.J."/>
            <person name="Fairley S."/>
            <person name="Heger A."/>
            <person name="Kong L."/>
            <person name="Ponting C.P."/>
            <person name="Jarvis E.D."/>
            <person name="Mello C.V."/>
            <person name="Minx P."/>
            <person name="Lovell P."/>
            <person name="Velho T.A."/>
            <person name="Ferris M."/>
            <person name="Balakrishnan C.N."/>
            <person name="Sinha S."/>
            <person name="Blatti C."/>
            <person name="London S.E."/>
            <person name="Li Y."/>
            <person name="Lin Y.C."/>
            <person name="George J."/>
            <person name="Sweedler J."/>
            <person name="Southey B."/>
            <person name="Gunaratne P."/>
            <person name="Watson M."/>
            <person name="Nam K."/>
            <person name="Backstrom N."/>
            <person name="Smeds L."/>
            <person name="Nabholz B."/>
            <person name="Itoh Y."/>
            <person name="Whitney O."/>
            <person name="Pfenning A.R."/>
            <person name="Howard J."/>
            <person name="Volker M."/>
            <person name="Skinner B.M."/>
            <person name="Griffin D.K."/>
            <person name="Ye L."/>
            <person name="McLaren W.M."/>
            <person name="Flicek P."/>
            <person name="Quesada V."/>
            <person name="Velasco G."/>
            <person name="Lopez-Otin C."/>
            <person name="Puente X.S."/>
            <person name="Olender T."/>
            <person name="Lancet D."/>
            <person name="Smit A.F."/>
            <person name="Hubley R."/>
            <person name="Konkel M.K."/>
            <person name="Walker J.A."/>
            <person name="Batzer M.A."/>
            <person name="Gu W."/>
            <person name="Pollock D.D."/>
            <person name="Chen L."/>
            <person name="Cheng Z."/>
            <person name="Eichler E.E."/>
            <person name="Stapley J."/>
            <person name="Slate J."/>
            <person name="Ekblom R."/>
            <person name="Birkhead T."/>
            <person name="Burke T."/>
            <person name="Burt D."/>
            <person name="Scharff C."/>
            <person name="Adam I."/>
            <person name="Richard H."/>
            <person name="Sultan M."/>
            <person name="Soldatov A."/>
            <person name="Lehrach H."/>
            <person name="Edwards S.V."/>
            <person name="Yang S.P."/>
            <person name="Li X."/>
            <person name="Graves T."/>
            <person name="Fulton L."/>
            <person name="Nelson J."/>
            <person name="Chinwalla A."/>
            <person name="Hou S."/>
            <person name="Mardis E.R."/>
            <person name="Wilson R.K."/>
        </authorList>
    </citation>
    <scope>NUCLEOTIDE SEQUENCE [LARGE SCALE GENOMIC DNA]</scope>
</reference>
<dbReference type="SUPFAM" id="SSF47943">
    <property type="entry name" value="Retrovirus capsid protein, N-terminal core domain"/>
    <property type="match status" value="1"/>
</dbReference>
<dbReference type="AlphaFoldDB" id="A0A674GP49"/>
<evidence type="ECO:0000313" key="4">
    <source>
        <dbReference type="Ensembl" id="ENSTGUP00000024464.1"/>
    </source>
</evidence>
<dbReference type="InterPro" id="IPR036946">
    <property type="entry name" value="G_retro_matrix_sf"/>
</dbReference>
<dbReference type="InterPro" id="IPR008919">
    <property type="entry name" value="Retrov_capsid_N"/>
</dbReference>
<evidence type="ECO:0000256" key="2">
    <source>
        <dbReference type="SAM" id="MobiDB-lite"/>
    </source>
</evidence>
<feature type="region of interest" description="Disordered" evidence="2">
    <location>
        <begin position="86"/>
        <end position="201"/>
    </location>
</feature>
<dbReference type="GO" id="GO:0019068">
    <property type="term" value="P:virion assembly"/>
    <property type="evidence" value="ECO:0007669"/>
    <property type="project" value="InterPro"/>
</dbReference>
<evidence type="ECO:0000256" key="1">
    <source>
        <dbReference type="PROSITE-ProRule" id="PRU00047"/>
    </source>
</evidence>
<dbReference type="Gene3D" id="4.10.60.10">
    <property type="entry name" value="Zinc finger, CCHC-type"/>
    <property type="match status" value="1"/>
</dbReference>
<name>A0A674GP49_TAEGU</name>
<reference evidence="4" key="2">
    <citation type="submission" date="2025-08" db="UniProtKB">
        <authorList>
            <consortium name="Ensembl"/>
        </authorList>
    </citation>
    <scope>IDENTIFICATION</scope>
</reference>
<dbReference type="Pfam" id="PF00098">
    <property type="entry name" value="zf-CCHC"/>
    <property type="match status" value="1"/>
</dbReference>
<dbReference type="InterPro" id="IPR050462">
    <property type="entry name" value="Retroviral_Gag-Pol_poly"/>
</dbReference>
<evidence type="ECO:0000313" key="5">
    <source>
        <dbReference type="Proteomes" id="UP000007754"/>
    </source>
</evidence>
<dbReference type="Gene3D" id="1.10.150.180">
    <property type="entry name" value="Gamma-retroviral matrix domain"/>
    <property type="match status" value="1"/>
</dbReference>
<dbReference type="GO" id="GO:0003676">
    <property type="term" value="F:nucleic acid binding"/>
    <property type="evidence" value="ECO:0007669"/>
    <property type="project" value="InterPro"/>
</dbReference>
<feature type="region of interest" description="Disordered" evidence="2">
    <location>
        <begin position="438"/>
        <end position="462"/>
    </location>
</feature>
<reference evidence="4" key="3">
    <citation type="submission" date="2025-09" db="UniProtKB">
        <authorList>
            <consortium name="Ensembl"/>
        </authorList>
    </citation>
    <scope>IDENTIFICATION</scope>
</reference>
<dbReference type="GO" id="GO:0008270">
    <property type="term" value="F:zinc ion binding"/>
    <property type="evidence" value="ECO:0007669"/>
    <property type="project" value="UniProtKB-KW"/>
</dbReference>
<feature type="compositionally biased region" description="Pro residues" evidence="2">
    <location>
        <begin position="117"/>
        <end position="132"/>
    </location>
</feature>
<dbReference type="Pfam" id="PF02093">
    <property type="entry name" value="Gag_p30"/>
    <property type="match status" value="1"/>
</dbReference>
<dbReference type="InterPro" id="IPR010999">
    <property type="entry name" value="Retrovr_matrix"/>
</dbReference>
<keyword evidence="5" id="KW-1185">Reference proteome</keyword>
<dbReference type="Gene3D" id="1.10.375.10">
    <property type="entry name" value="Human Immunodeficiency Virus Type 1 Capsid Protein"/>
    <property type="match status" value="1"/>
</dbReference>
<dbReference type="Proteomes" id="UP000007754">
    <property type="component" value="Chromosome Z"/>
</dbReference>
<dbReference type="PANTHER" id="PTHR33166">
    <property type="entry name" value="GAG_P30 DOMAIN-CONTAINING PROTEIN"/>
    <property type="match status" value="1"/>
</dbReference>
<dbReference type="SMART" id="SM00343">
    <property type="entry name" value="ZnF_C2HC"/>
    <property type="match status" value="1"/>
</dbReference>
<dbReference type="GeneTree" id="ENSGT01030000235351"/>
<feature type="domain" description="CCHC-type" evidence="3">
    <location>
        <begin position="467"/>
        <end position="482"/>
    </location>
</feature>
<keyword evidence="1" id="KW-0479">Metal-binding</keyword>
<dbReference type="InterPro" id="IPR003036">
    <property type="entry name" value="Gag_P30"/>
</dbReference>
<proteinExistence type="predicted"/>
<dbReference type="SUPFAM" id="SSF57756">
    <property type="entry name" value="Retrovirus zinc finger-like domains"/>
    <property type="match status" value="1"/>
</dbReference>
<dbReference type="SUPFAM" id="SSF47836">
    <property type="entry name" value="Retroviral matrix proteins"/>
    <property type="match status" value="1"/>
</dbReference>
<protein>
    <recommendedName>
        <fullName evidence="3">CCHC-type domain-containing protein</fullName>
    </recommendedName>
</protein>
<keyword evidence="1" id="KW-0863">Zinc-finger</keyword>
<evidence type="ECO:0000259" key="3">
    <source>
        <dbReference type="PROSITE" id="PS50158"/>
    </source>
</evidence>
<dbReference type="InterPro" id="IPR036875">
    <property type="entry name" value="Znf_CCHC_sf"/>
</dbReference>
<accession>A0A674GP49</accession>
<feature type="compositionally biased region" description="Polar residues" evidence="2">
    <location>
        <begin position="165"/>
        <end position="174"/>
    </location>
</feature>
<dbReference type="PROSITE" id="PS50158">
    <property type="entry name" value="ZF_CCHC"/>
    <property type="match status" value="1"/>
</dbReference>
<keyword evidence="1" id="KW-0862">Zinc</keyword>
<dbReference type="OMA" id="WERENRT"/>
<organism evidence="4 5">
    <name type="scientific">Taeniopygia guttata</name>
    <name type="common">Zebra finch</name>
    <name type="synonym">Poephila guttata</name>
    <dbReference type="NCBI Taxonomy" id="59729"/>
    <lineage>
        <taxon>Eukaryota</taxon>
        <taxon>Metazoa</taxon>
        <taxon>Chordata</taxon>
        <taxon>Craniata</taxon>
        <taxon>Vertebrata</taxon>
        <taxon>Euteleostomi</taxon>
        <taxon>Archelosauria</taxon>
        <taxon>Archosauria</taxon>
        <taxon>Dinosauria</taxon>
        <taxon>Saurischia</taxon>
        <taxon>Theropoda</taxon>
        <taxon>Coelurosauria</taxon>
        <taxon>Aves</taxon>
        <taxon>Neognathae</taxon>
        <taxon>Neoaves</taxon>
        <taxon>Telluraves</taxon>
        <taxon>Australaves</taxon>
        <taxon>Passeriformes</taxon>
        <taxon>Passeroidea</taxon>
        <taxon>Estrildidae</taxon>
        <taxon>Estrildinae</taxon>
        <taxon>Taeniopygia</taxon>
    </lineage>
</organism>
<dbReference type="InParanoid" id="A0A674GP49"/>
<sequence>MLEHWEDCSVRRKRSKEKMIHYCVEVWGNMEIGKFQYWPAFGTFEVKLCQALLDHLYEEEEWDNEELDYARLWEYASARLFPIKTSGSQVSSGKTWEPLENLPPPYQVPPTQALAPAVPPSAPSAQSAPPPNTQVSDAGAPGPSQPPPPLSTQPGKTHTCACHTGKSTSPPASRTRQKTRKEYTGDSDDEKDRPNLYPLREVPTAPGIIGFVNIPINTGDVRAFKKEMRKLMDDPLGVAERLDEFLGNSIYSYDDISAILRSLFNAEERDMIRQAAIKDWEFRNPQGGSGAEKWPEQRPSWNAQVEADREEMIRLRNMVIQGIRGAVPRGQNISKALGECQGKDETPTDWLERLRKSLQMYSGTDPDSPVGTVLLKTQFVAKSWEDIRKKLEKIDNWQEKSLQELLREAQKVYMRRDEEKQKTQARVLVAAVREAQTAAESSAPARGPPGKPAHTQKKNKQVSAPECFYCKKKGHLKRDCKKRIKDEKVFQEE</sequence>
<feature type="compositionally biased region" description="Basic and acidic residues" evidence="2">
    <location>
        <begin position="180"/>
        <end position="194"/>
    </location>
</feature>
<dbReference type="InterPro" id="IPR001878">
    <property type="entry name" value="Znf_CCHC"/>
</dbReference>
<dbReference type="Ensembl" id="ENSTGUT00000045928.1">
    <property type="protein sequence ID" value="ENSTGUP00000024464.1"/>
    <property type="gene ID" value="ENSTGUG00000028878.1"/>
</dbReference>